<proteinExistence type="predicted"/>
<dbReference type="InterPro" id="IPR050266">
    <property type="entry name" value="AB_hydrolase_sf"/>
</dbReference>
<comment type="caution">
    <text evidence="2">The sequence shown here is derived from an EMBL/GenBank/DDBJ whole genome shotgun (WGS) entry which is preliminary data.</text>
</comment>
<keyword evidence="3" id="KW-1185">Reference proteome</keyword>
<accession>A0ABT4AQ94</accession>
<dbReference type="Proteomes" id="UP001151002">
    <property type="component" value="Unassembled WGS sequence"/>
</dbReference>
<evidence type="ECO:0000259" key="1">
    <source>
        <dbReference type="Pfam" id="PF12697"/>
    </source>
</evidence>
<keyword evidence="2" id="KW-0378">Hydrolase</keyword>
<gene>
    <name evidence="2" type="ORF">OWR29_00295</name>
</gene>
<reference evidence="2" key="1">
    <citation type="submission" date="2022-11" db="EMBL/GenBank/DDBJ databases">
        <authorList>
            <person name="Somphong A."/>
            <person name="Phongsopitanun W."/>
        </authorList>
    </citation>
    <scope>NUCLEOTIDE SEQUENCE</scope>
    <source>
        <strain evidence="2">Pm04-4</strain>
    </source>
</reference>
<dbReference type="RefSeq" id="WP_267560141.1">
    <property type="nucleotide sequence ID" value="NZ_JAPNTZ010000001.1"/>
</dbReference>
<dbReference type="EMBL" id="JAPNTZ010000001">
    <property type="protein sequence ID" value="MCY1136418.1"/>
    <property type="molecule type" value="Genomic_DNA"/>
</dbReference>
<protein>
    <submittedName>
        <fullName evidence="2">Alpha/beta hydrolase</fullName>
    </submittedName>
</protein>
<dbReference type="InterPro" id="IPR000073">
    <property type="entry name" value="AB_hydrolase_1"/>
</dbReference>
<dbReference type="Gene3D" id="3.40.50.1820">
    <property type="entry name" value="alpha/beta hydrolase"/>
    <property type="match status" value="1"/>
</dbReference>
<feature type="domain" description="AB hydrolase-1" evidence="1">
    <location>
        <begin position="18"/>
        <end position="239"/>
    </location>
</feature>
<dbReference type="PANTHER" id="PTHR43798">
    <property type="entry name" value="MONOACYLGLYCEROL LIPASE"/>
    <property type="match status" value="1"/>
</dbReference>
<dbReference type="Pfam" id="PF12697">
    <property type="entry name" value="Abhydrolase_6"/>
    <property type="match status" value="1"/>
</dbReference>
<dbReference type="SUPFAM" id="SSF53474">
    <property type="entry name" value="alpha/beta-Hydrolases"/>
    <property type="match status" value="1"/>
</dbReference>
<sequence length="248" mass="27021">MTETVPLAHDVDGSGPLLVALHGMTEDRRFWDGVPLAERFRTVRVDLRGHGESPRVGPYDPLTLAGDVHELLNTLRIDEPPLVLGHSYGGVVATAYASRFPVRGVVDVDQTLDITPLPAPIAEAVRGEGYREFMTAGFAQMYGELDPAVAAELSERREVRQDVLAGVWAPLLDLGPDELTAFVADLTPTQPTPYLSIHGLPVDDSYAKWLDDRIPGAVVEAAPVVTHYPHLADPSWFVRRLVAFDTAA</sequence>
<dbReference type="InterPro" id="IPR029058">
    <property type="entry name" value="AB_hydrolase_fold"/>
</dbReference>
<organism evidence="2 3">
    <name type="scientific">Paractinoplanes pyxinae</name>
    <dbReference type="NCBI Taxonomy" id="2997416"/>
    <lineage>
        <taxon>Bacteria</taxon>
        <taxon>Bacillati</taxon>
        <taxon>Actinomycetota</taxon>
        <taxon>Actinomycetes</taxon>
        <taxon>Micromonosporales</taxon>
        <taxon>Micromonosporaceae</taxon>
        <taxon>Paractinoplanes</taxon>
    </lineage>
</organism>
<dbReference type="GO" id="GO:0016787">
    <property type="term" value="F:hydrolase activity"/>
    <property type="evidence" value="ECO:0007669"/>
    <property type="project" value="UniProtKB-KW"/>
</dbReference>
<evidence type="ECO:0000313" key="3">
    <source>
        <dbReference type="Proteomes" id="UP001151002"/>
    </source>
</evidence>
<dbReference type="PANTHER" id="PTHR43798:SF33">
    <property type="entry name" value="HYDROLASE, PUTATIVE (AFU_ORTHOLOGUE AFUA_2G14860)-RELATED"/>
    <property type="match status" value="1"/>
</dbReference>
<name>A0ABT4AQ94_9ACTN</name>
<evidence type="ECO:0000313" key="2">
    <source>
        <dbReference type="EMBL" id="MCY1136418.1"/>
    </source>
</evidence>